<dbReference type="GO" id="GO:0005789">
    <property type="term" value="C:endoplasmic reticulum membrane"/>
    <property type="evidence" value="ECO:0007669"/>
    <property type="project" value="UniProtKB-SubCell"/>
</dbReference>
<keyword evidence="8" id="KW-0256">Endoplasmic reticulum</keyword>
<name>A0AAV1JSG1_9NEOP</name>
<evidence type="ECO:0000256" key="9">
    <source>
        <dbReference type="ARBA" id="ARBA00022848"/>
    </source>
</evidence>
<evidence type="ECO:0000313" key="16">
    <source>
        <dbReference type="EMBL" id="CAK1552456.1"/>
    </source>
</evidence>
<evidence type="ECO:0000256" key="10">
    <source>
        <dbReference type="ARBA" id="ARBA00023002"/>
    </source>
</evidence>
<evidence type="ECO:0000256" key="5">
    <source>
        <dbReference type="ARBA" id="ARBA00010617"/>
    </source>
</evidence>
<keyword evidence="13" id="KW-0472">Membrane</keyword>
<evidence type="ECO:0000256" key="4">
    <source>
        <dbReference type="ARBA" id="ARBA00004406"/>
    </source>
</evidence>
<protein>
    <recommendedName>
        <fullName evidence="18">Cytochrome P450</fullName>
    </recommendedName>
</protein>
<dbReference type="InterPro" id="IPR036396">
    <property type="entry name" value="Cyt_P450_sf"/>
</dbReference>
<feature type="binding site" description="axial binding residue" evidence="14">
    <location>
        <position position="387"/>
    </location>
    <ligand>
        <name>heme</name>
        <dbReference type="ChEBI" id="CHEBI:30413"/>
    </ligand>
    <ligandPart>
        <name>Fe</name>
        <dbReference type="ChEBI" id="CHEBI:18248"/>
    </ligandPart>
</feature>
<dbReference type="AlphaFoldDB" id="A0AAV1JSG1"/>
<keyword evidence="6 14" id="KW-0349">Heme</keyword>
<dbReference type="GO" id="GO:0020037">
    <property type="term" value="F:heme binding"/>
    <property type="evidence" value="ECO:0007669"/>
    <property type="project" value="InterPro"/>
</dbReference>
<keyword evidence="11 14" id="KW-0408">Iron</keyword>
<dbReference type="Gene3D" id="1.10.630.10">
    <property type="entry name" value="Cytochrome P450"/>
    <property type="match status" value="1"/>
</dbReference>
<accession>A0AAV1JSG1</accession>
<dbReference type="InterPro" id="IPR001128">
    <property type="entry name" value="Cyt_P450"/>
</dbReference>
<evidence type="ECO:0000256" key="12">
    <source>
        <dbReference type="ARBA" id="ARBA00023033"/>
    </source>
</evidence>
<dbReference type="Proteomes" id="UP001497472">
    <property type="component" value="Unassembled WGS sequence"/>
</dbReference>
<evidence type="ECO:0000313" key="17">
    <source>
        <dbReference type="Proteomes" id="UP001497472"/>
    </source>
</evidence>
<evidence type="ECO:0000256" key="2">
    <source>
        <dbReference type="ARBA" id="ARBA00003690"/>
    </source>
</evidence>
<dbReference type="PANTHER" id="PTHR24291">
    <property type="entry name" value="CYTOCHROME P450 FAMILY 4"/>
    <property type="match status" value="1"/>
</dbReference>
<dbReference type="EMBL" id="CAVLEF010000144">
    <property type="protein sequence ID" value="CAK1552456.1"/>
    <property type="molecule type" value="Genomic_DNA"/>
</dbReference>
<evidence type="ECO:0000256" key="7">
    <source>
        <dbReference type="ARBA" id="ARBA00022723"/>
    </source>
</evidence>
<dbReference type="PANTHER" id="PTHR24291:SF189">
    <property type="entry name" value="CYTOCHROME P450 4C3-RELATED"/>
    <property type="match status" value="1"/>
</dbReference>
<sequence length="451" mass="51278">MSDEVLKSEHKIGSLWLGMDFYLVICDPDVIDNLSKECLEKPEIVSILGRFLTGNGTIFAPANIWRTRRKLMMPSFSQKNLNNFVNVFSQCSIATAARLKAKCDGGDFSVWSYFITYSMNAICETGLGLRGQAKAENNAKLLEAFEEYINCASDLAFRPWCYVVESIFRRTADHKTLTKNKNIMTNIINEIIQDKRNKIRESGNKLRSDGGKLTKGDTDFSILDYLLENYGDTMTDLELLEEILVLAVGGTDTSTVAVCFTAILLSKHPDVQEKVYQEVKEVMGDTIRPIDYNDLPKLKYLEAVLKEALRLYPSAPFVGRLVDKDVTLPSGKFIPKGTTVGFNMWGMHRHPKYWGDDPERFDPERFINPNITHPVAYIPFSYGPRNCIGGKYAMLSLKTLLATLLSRYEILPPASLPPDQPFRIEYKIMLKDVNNFQIRLKKRELECKLTK</sequence>
<dbReference type="GO" id="GO:0016705">
    <property type="term" value="F:oxidoreductase activity, acting on paired donors, with incorporation or reduction of molecular oxygen"/>
    <property type="evidence" value="ECO:0007669"/>
    <property type="project" value="InterPro"/>
</dbReference>
<dbReference type="PRINTS" id="PR00385">
    <property type="entry name" value="P450"/>
</dbReference>
<evidence type="ECO:0000256" key="13">
    <source>
        <dbReference type="ARBA" id="ARBA00023136"/>
    </source>
</evidence>
<evidence type="ECO:0000256" key="8">
    <source>
        <dbReference type="ARBA" id="ARBA00022824"/>
    </source>
</evidence>
<evidence type="ECO:0008006" key="18">
    <source>
        <dbReference type="Google" id="ProtNLM"/>
    </source>
</evidence>
<dbReference type="PRINTS" id="PR00463">
    <property type="entry name" value="EP450I"/>
</dbReference>
<keyword evidence="7 14" id="KW-0479">Metal-binding</keyword>
<dbReference type="PROSITE" id="PS00086">
    <property type="entry name" value="CYTOCHROME_P450"/>
    <property type="match status" value="1"/>
</dbReference>
<evidence type="ECO:0000256" key="11">
    <source>
        <dbReference type="ARBA" id="ARBA00023004"/>
    </source>
</evidence>
<comment type="function">
    <text evidence="2">May be involved in the metabolism of insect hormones and in the breakdown of synthetic insecticides.</text>
</comment>
<comment type="cofactor">
    <cofactor evidence="1 14">
        <name>heme</name>
        <dbReference type="ChEBI" id="CHEBI:30413"/>
    </cofactor>
</comment>
<keyword evidence="12 15" id="KW-0503">Monooxygenase</keyword>
<dbReference type="InterPro" id="IPR002401">
    <property type="entry name" value="Cyt_P450_E_grp-I"/>
</dbReference>
<dbReference type="GO" id="GO:0004497">
    <property type="term" value="F:monooxygenase activity"/>
    <property type="evidence" value="ECO:0007669"/>
    <property type="project" value="UniProtKB-KW"/>
</dbReference>
<dbReference type="SUPFAM" id="SSF48264">
    <property type="entry name" value="Cytochrome P450"/>
    <property type="match status" value="1"/>
</dbReference>
<organism evidence="16 17">
    <name type="scientific">Leptosia nina</name>
    <dbReference type="NCBI Taxonomy" id="320188"/>
    <lineage>
        <taxon>Eukaryota</taxon>
        <taxon>Metazoa</taxon>
        <taxon>Ecdysozoa</taxon>
        <taxon>Arthropoda</taxon>
        <taxon>Hexapoda</taxon>
        <taxon>Insecta</taxon>
        <taxon>Pterygota</taxon>
        <taxon>Neoptera</taxon>
        <taxon>Endopterygota</taxon>
        <taxon>Lepidoptera</taxon>
        <taxon>Glossata</taxon>
        <taxon>Ditrysia</taxon>
        <taxon>Papilionoidea</taxon>
        <taxon>Pieridae</taxon>
        <taxon>Pierinae</taxon>
        <taxon>Leptosia</taxon>
    </lineage>
</organism>
<evidence type="ECO:0000256" key="15">
    <source>
        <dbReference type="RuleBase" id="RU000461"/>
    </source>
</evidence>
<comment type="similarity">
    <text evidence="5 15">Belongs to the cytochrome P450 family.</text>
</comment>
<evidence type="ECO:0000256" key="6">
    <source>
        <dbReference type="ARBA" id="ARBA00022617"/>
    </source>
</evidence>
<evidence type="ECO:0000256" key="1">
    <source>
        <dbReference type="ARBA" id="ARBA00001971"/>
    </source>
</evidence>
<keyword evidence="17" id="KW-1185">Reference proteome</keyword>
<reference evidence="16 17" key="1">
    <citation type="submission" date="2023-11" db="EMBL/GenBank/DDBJ databases">
        <authorList>
            <person name="Okamura Y."/>
        </authorList>
    </citation>
    <scope>NUCLEOTIDE SEQUENCE [LARGE SCALE GENOMIC DNA]</scope>
</reference>
<dbReference type="InterPro" id="IPR017972">
    <property type="entry name" value="Cyt_P450_CS"/>
</dbReference>
<comment type="subcellular location">
    <subcellularLocation>
        <location evidence="4">Endoplasmic reticulum membrane</location>
        <topology evidence="4">Peripheral membrane protein</topology>
    </subcellularLocation>
    <subcellularLocation>
        <location evidence="3">Microsome membrane</location>
        <topology evidence="3">Peripheral membrane protein</topology>
    </subcellularLocation>
</comment>
<dbReference type="InterPro" id="IPR050196">
    <property type="entry name" value="Cytochrome_P450_Monoox"/>
</dbReference>
<evidence type="ECO:0000256" key="14">
    <source>
        <dbReference type="PIRSR" id="PIRSR602401-1"/>
    </source>
</evidence>
<comment type="caution">
    <text evidence="16">The sequence shown here is derived from an EMBL/GenBank/DDBJ whole genome shotgun (WGS) entry which is preliminary data.</text>
</comment>
<evidence type="ECO:0000256" key="3">
    <source>
        <dbReference type="ARBA" id="ARBA00004174"/>
    </source>
</evidence>
<dbReference type="GO" id="GO:0005506">
    <property type="term" value="F:iron ion binding"/>
    <property type="evidence" value="ECO:0007669"/>
    <property type="project" value="InterPro"/>
</dbReference>
<keyword evidence="10 15" id="KW-0560">Oxidoreductase</keyword>
<proteinExistence type="inferred from homology"/>
<gene>
    <name evidence="16" type="ORF">LNINA_LOCUS11500</name>
</gene>
<keyword evidence="9" id="KW-0492">Microsome</keyword>
<dbReference type="Pfam" id="PF00067">
    <property type="entry name" value="p450"/>
    <property type="match status" value="1"/>
</dbReference>